<accession>A0A402BBG8</accession>
<dbReference type="EMBL" id="BIFT01000001">
    <property type="protein sequence ID" value="GCE28679.1"/>
    <property type="molecule type" value="Genomic_DNA"/>
</dbReference>
<dbReference type="InterPro" id="IPR002295">
    <property type="entry name" value="N4/N6-MTase_EcoPI_Mod-like"/>
</dbReference>
<dbReference type="GO" id="GO:0008170">
    <property type="term" value="F:N-methyltransferase activity"/>
    <property type="evidence" value="ECO:0007669"/>
    <property type="project" value="InterPro"/>
</dbReference>
<evidence type="ECO:0000313" key="7">
    <source>
        <dbReference type="Proteomes" id="UP000287171"/>
    </source>
</evidence>
<dbReference type="InterPro" id="IPR002941">
    <property type="entry name" value="DNA_methylase_N4/N6"/>
</dbReference>
<evidence type="ECO:0000313" key="6">
    <source>
        <dbReference type="EMBL" id="GCE28679.1"/>
    </source>
</evidence>
<gene>
    <name evidence="6" type="ORF">KDA_41630</name>
</gene>
<dbReference type="PRINTS" id="PR00506">
    <property type="entry name" value="D21N6MTFRASE"/>
</dbReference>
<comment type="similarity">
    <text evidence="1">Belongs to the N(4)/N(6)-methyltransferase family.</text>
</comment>
<proteinExistence type="inferred from homology"/>
<evidence type="ECO:0000256" key="3">
    <source>
        <dbReference type="ARBA" id="ARBA00022679"/>
    </source>
</evidence>
<feature type="domain" description="DNA methylase N-4/N-6" evidence="5">
    <location>
        <begin position="65"/>
        <end position="317"/>
    </location>
</feature>
<dbReference type="Pfam" id="PF01555">
    <property type="entry name" value="N6_N4_Mtase"/>
    <property type="match status" value="1"/>
</dbReference>
<dbReference type="CDD" id="cd02440">
    <property type="entry name" value="AdoMet_MTases"/>
    <property type="match status" value="1"/>
</dbReference>
<keyword evidence="3 6" id="KW-0808">Transferase</keyword>
<dbReference type="InterPro" id="IPR002052">
    <property type="entry name" value="DNA_methylase_N6_adenine_CS"/>
</dbReference>
<dbReference type="GO" id="GO:0003677">
    <property type="term" value="F:DNA binding"/>
    <property type="evidence" value="ECO:0007669"/>
    <property type="project" value="InterPro"/>
</dbReference>
<evidence type="ECO:0000256" key="1">
    <source>
        <dbReference type="ARBA" id="ARBA00006594"/>
    </source>
</evidence>
<dbReference type="Proteomes" id="UP000287171">
    <property type="component" value="Unassembled WGS sequence"/>
</dbReference>
<dbReference type="SUPFAM" id="SSF53335">
    <property type="entry name" value="S-adenosyl-L-methionine-dependent methyltransferases"/>
    <property type="match status" value="1"/>
</dbReference>
<dbReference type="GO" id="GO:0032259">
    <property type="term" value="P:methylation"/>
    <property type="evidence" value="ECO:0007669"/>
    <property type="project" value="UniProtKB-KW"/>
</dbReference>
<protein>
    <submittedName>
        <fullName evidence="6">Site-specific DNA-methyltransferase</fullName>
    </submittedName>
</protein>
<comment type="caution">
    <text evidence="6">The sequence shown here is derived from an EMBL/GenBank/DDBJ whole genome shotgun (WGS) entry which is preliminary data.</text>
</comment>
<organism evidence="6 7">
    <name type="scientific">Dictyobacter alpinus</name>
    <dbReference type="NCBI Taxonomy" id="2014873"/>
    <lineage>
        <taxon>Bacteria</taxon>
        <taxon>Bacillati</taxon>
        <taxon>Chloroflexota</taxon>
        <taxon>Ktedonobacteria</taxon>
        <taxon>Ktedonobacterales</taxon>
        <taxon>Dictyobacteraceae</taxon>
        <taxon>Dictyobacter</taxon>
    </lineage>
</organism>
<keyword evidence="2 6" id="KW-0489">Methyltransferase</keyword>
<evidence type="ECO:0000256" key="2">
    <source>
        <dbReference type="ARBA" id="ARBA00022603"/>
    </source>
</evidence>
<sequence length="340" mass="38633">MAELVWRGKALPRPSGVEVVVEGFYGLVDGEVMGAGAPGDWYNRLLHGERGLALQALQSEFAGKVDLIYIDPPFMTGRTFKNGAQILTGDGISYHDIWNNDLDSYLQWLYETFYYLYELLAKDGSLYVHLDWRATHYARVILDEVFAGRSRSKGAGLKNEIIWHYQSGGRAQKSFARKHDTILLYTKTAEYCFHSERIGQPRGEKKRNHMRKEVGPDGHTIWTIRSAGKLYTYRADSTMSLDDVWSDISHLHQKDPERTGYATQKPVALLERILLASTEENDLVLDCFCGSGVTPVAAERLGRRWLACDQNKGAIAVTRQRLLQETRRNVFALQSVNRIE</sequence>
<reference evidence="7" key="1">
    <citation type="submission" date="2018-12" db="EMBL/GenBank/DDBJ databases">
        <title>Tengunoibacter tsumagoiensis gen. nov., sp. nov., Dictyobacter kobayashii sp. nov., D. alpinus sp. nov., and D. joshuensis sp. nov. and description of Dictyobacteraceae fam. nov. within the order Ktedonobacterales isolated from Tengu-no-mugimeshi.</title>
        <authorList>
            <person name="Wang C.M."/>
            <person name="Zheng Y."/>
            <person name="Sakai Y."/>
            <person name="Toyoda A."/>
            <person name="Minakuchi Y."/>
            <person name="Abe K."/>
            <person name="Yokota A."/>
            <person name="Yabe S."/>
        </authorList>
    </citation>
    <scope>NUCLEOTIDE SEQUENCE [LARGE SCALE GENOMIC DNA]</scope>
    <source>
        <strain evidence="7">Uno16</strain>
    </source>
</reference>
<dbReference type="AlphaFoldDB" id="A0A402BBG8"/>
<keyword evidence="7" id="KW-1185">Reference proteome</keyword>
<dbReference type="PROSITE" id="PS00092">
    <property type="entry name" value="N6_MTASE"/>
    <property type="match status" value="1"/>
</dbReference>
<dbReference type="Gene3D" id="3.40.50.150">
    <property type="entry name" value="Vaccinia Virus protein VP39"/>
    <property type="match status" value="1"/>
</dbReference>
<keyword evidence="4" id="KW-0949">S-adenosyl-L-methionine</keyword>
<name>A0A402BBG8_9CHLR</name>
<evidence type="ECO:0000256" key="4">
    <source>
        <dbReference type="ARBA" id="ARBA00022691"/>
    </source>
</evidence>
<evidence type="ECO:0000259" key="5">
    <source>
        <dbReference type="Pfam" id="PF01555"/>
    </source>
</evidence>
<dbReference type="InterPro" id="IPR029063">
    <property type="entry name" value="SAM-dependent_MTases_sf"/>
</dbReference>